<accession>E0UN21</accession>
<keyword evidence="3" id="KW-1185">Reference proteome</keyword>
<reference evidence="3" key="1">
    <citation type="journal article" date="2011" name="MBio">
        <title>Novel metabolic attributes of the genus Cyanothece, comprising a group of unicellular nitrogen-fixing Cyanobacteria.</title>
        <authorList>
            <person name="Bandyopadhyay A."/>
            <person name="Elvitigala T."/>
            <person name="Welsh E."/>
            <person name="Stockel J."/>
            <person name="Liberton M."/>
            <person name="Min H."/>
            <person name="Sherman L.A."/>
            <person name="Pakrasi H.B."/>
        </authorList>
    </citation>
    <scope>NUCLEOTIDE SEQUENCE [LARGE SCALE GENOMIC DNA]</scope>
    <source>
        <strain evidence="3">PCC 7822</strain>
        <plasmid evidence="3">Cy782202</plasmid>
    </source>
</reference>
<dbReference type="AlphaFoldDB" id="E0UN21"/>
<dbReference type="RefSeq" id="WP_013335093.1">
    <property type="nucleotide sequence ID" value="NC_014534.1"/>
</dbReference>
<dbReference type="HOGENOM" id="CLU_1783667_0_0_3"/>
<dbReference type="EMBL" id="CP002200">
    <property type="protein sequence ID" value="ADN18351.1"/>
    <property type="molecule type" value="Genomic_DNA"/>
</dbReference>
<sequence length="145" mass="15838">MKNNTYSKLALTATGVILTLTGFNAQPAEAATVSWNLNFFDETGAKIGSGTFSYNDAPYSGEIGNYPSGYPENVVIDPTDNLFLVEDLTINISGRTWDENDASWLFWNPPSTNSYPDVNSGSYFSANGRDINTRNTLNLTAFIAQ</sequence>
<feature type="chain" id="PRO_5003141341" description="PEP-CTERM sorting domain-containing protein" evidence="1">
    <location>
        <begin position="31"/>
        <end position="145"/>
    </location>
</feature>
<evidence type="ECO:0008006" key="4">
    <source>
        <dbReference type="Google" id="ProtNLM"/>
    </source>
</evidence>
<geneLocation type="plasmid" evidence="2 3">
    <name>Cy782202</name>
</geneLocation>
<feature type="signal peptide" evidence="1">
    <location>
        <begin position="1"/>
        <end position="30"/>
    </location>
</feature>
<evidence type="ECO:0000313" key="2">
    <source>
        <dbReference type="EMBL" id="ADN18351.1"/>
    </source>
</evidence>
<dbReference type="Proteomes" id="UP000008206">
    <property type="component" value="Plasmid Cy782202"/>
</dbReference>
<evidence type="ECO:0000256" key="1">
    <source>
        <dbReference type="SAM" id="SignalP"/>
    </source>
</evidence>
<dbReference type="KEGG" id="cyj:Cyan7822_6596"/>
<name>E0UN21_GLOV7</name>
<keyword evidence="2" id="KW-0614">Plasmid</keyword>
<gene>
    <name evidence="2" type="ordered locus">Cyan7822_6596</name>
</gene>
<organism evidence="2 3">
    <name type="scientific">Gloeothece verrucosa (strain PCC 7822)</name>
    <name type="common">Cyanothece sp. (strain PCC 7822)</name>
    <dbReference type="NCBI Taxonomy" id="497965"/>
    <lineage>
        <taxon>Bacteria</taxon>
        <taxon>Bacillati</taxon>
        <taxon>Cyanobacteriota</taxon>
        <taxon>Cyanophyceae</taxon>
        <taxon>Oscillatoriophycideae</taxon>
        <taxon>Chroococcales</taxon>
        <taxon>Aphanothecaceae</taxon>
        <taxon>Gloeothece</taxon>
        <taxon>Gloeothece verrucosa</taxon>
    </lineage>
</organism>
<protein>
    <recommendedName>
        <fullName evidence="4">PEP-CTERM sorting domain-containing protein</fullName>
    </recommendedName>
</protein>
<keyword evidence="1" id="KW-0732">Signal</keyword>
<proteinExistence type="predicted"/>
<evidence type="ECO:0000313" key="3">
    <source>
        <dbReference type="Proteomes" id="UP000008206"/>
    </source>
</evidence>